<dbReference type="Pfam" id="PF03819">
    <property type="entry name" value="MazG"/>
    <property type="match status" value="2"/>
</dbReference>
<name>A0A368YMC8_9RHOB</name>
<reference evidence="6 7" key="1">
    <citation type="submission" date="2018-07" db="EMBL/GenBank/DDBJ databases">
        <title>Genomic Encyclopedia of Type Strains, Phase III (KMG-III): the genomes of soil and plant-associated and newly described type strains.</title>
        <authorList>
            <person name="Whitman W."/>
        </authorList>
    </citation>
    <scope>NUCLEOTIDE SEQUENCE [LARGE SCALE GENOMIC DNA]</scope>
    <source>
        <strain evidence="6 7">CECT 8525</strain>
    </source>
</reference>
<dbReference type="NCBIfam" id="TIGR00444">
    <property type="entry name" value="mazG"/>
    <property type="match status" value="1"/>
</dbReference>
<dbReference type="CDD" id="cd11529">
    <property type="entry name" value="NTP-PPase_MazG_Cterm"/>
    <property type="match status" value="1"/>
</dbReference>
<dbReference type="GO" id="GO:0047693">
    <property type="term" value="F:ATP diphosphatase activity"/>
    <property type="evidence" value="ECO:0007669"/>
    <property type="project" value="UniProtKB-EC"/>
</dbReference>
<organism evidence="6 7">
    <name type="scientific">Paracoccus lutimaris</name>
    <dbReference type="NCBI Taxonomy" id="1490030"/>
    <lineage>
        <taxon>Bacteria</taxon>
        <taxon>Pseudomonadati</taxon>
        <taxon>Pseudomonadota</taxon>
        <taxon>Alphaproteobacteria</taxon>
        <taxon>Rhodobacterales</taxon>
        <taxon>Paracoccaceae</taxon>
        <taxon>Paracoccus</taxon>
    </lineage>
</organism>
<dbReference type="FunFam" id="1.10.287.1080:FF:000001">
    <property type="entry name" value="Nucleoside triphosphate pyrophosphohydrolase"/>
    <property type="match status" value="1"/>
</dbReference>
<dbReference type="GO" id="GO:0046076">
    <property type="term" value="P:dTTP catabolic process"/>
    <property type="evidence" value="ECO:0007669"/>
    <property type="project" value="TreeGrafter"/>
</dbReference>
<dbReference type="GO" id="GO:0046052">
    <property type="term" value="P:UTP catabolic process"/>
    <property type="evidence" value="ECO:0007669"/>
    <property type="project" value="TreeGrafter"/>
</dbReference>
<evidence type="ECO:0000256" key="1">
    <source>
        <dbReference type="ARBA" id="ARBA00052141"/>
    </source>
</evidence>
<dbReference type="FunFam" id="1.10.287.1080:FF:000003">
    <property type="entry name" value="Nucleoside triphosphate pyrophosphohydrolase"/>
    <property type="match status" value="1"/>
</dbReference>
<feature type="domain" description="NTP pyrophosphohydrolase MazG-like" evidence="5">
    <location>
        <begin position="186"/>
        <end position="245"/>
    </location>
</feature>
<dbReference type="NCBIfam" id="NF007113">
    <property type="entry name" value="PRK09562.1"/>
    <property type="match status" value="1"/>
</dbReference>
<dbReference type="GO" id="GO:0006950">
    <property type="term" value="P:response to stress"/>
    <property type="evidence" value="ECO:0007669"/>
    <property type="project" value="UniProtKB-ARBA"/>
</dbReference>
<dbReference type="EC" id="3.6.1.8" evidence="3"/>
<comment type="caution">
    <text evidence="6">The sequence shown here is derived from an EMBL/GenBank/DDBJ whole genome shotgun (WGS) entry which is preliminary data.</text>
</comment>
<accession>A0A368YMC8</accession>
<dbReference type="OrthoDB" id="9808939at2"/>
<comment type="catalytic activity">
    <reaction evidence="1">
        <text>ATP + H2O = AMP + diphosphate + H(+)</text>
        <dbReference type="Rhea" id="RHEA:14245"/>
        <dbReference type="ChEBI" id="CHEBI:15377"/>
        <dbReference type="ChEBI" id="CHEBI:15378"/>
        <dbReference type="ChEBI" id="CHEBI:30616"/>
        <dbReference type="ChEBI" id="CHEBI:33019"/>
        <dbReference type="ChEBI" id="CHEBI:456215"/>
        <dbReference type="EC" id="3.6.1.8"/>
    </reaction>
</comment>
<dbReference type="EMBL" id="QPJL01000015">
    <property type="protein sequence ID" value="RCW81380.1"/>
    <property type="molecule type" value="Genomic_DNA"/>
</dbReference>
<dbReference type="GO" id="GO:0046047">
    <property type="term" value="P:TTP catabolic process"/>
    <property type="evidence" value="ECO:0007669"/>
    <property type="project" value="TreeGrafter"/>
</dbReference>
<gene>
    <name evidence="6" type="ORF">DFP89_11555</name>
</gene>
<dbReference type="InterPro" id="IPR048015">
    <property type="entry name" value="NTP-PPase_MazG-like_N"/>
</dbReference>
<protein>
    <recommendedName>
        <fullName evidence="4">Nucleoside triphosphate pyrophosphohydrolase</fullName>
        <ecNumber evidence="3">3.6.1.8</ecNumber>
    </recommendedName>
</protein>
<dbReference type="GO" id="GO:0046061">
    <property type="term" value="P:dATP catabolic process"/>
    <property type="evidence" value="ECO:0007669"/>
    <property type="project" value="TreeGrafter"/>
</dbReference>
<dbReference type="SUPFAM" id="SSF101386">
    <property type="entry name" value="all-alpha NTP pyrophosphatases"/>
    <property type="match status" value="2"/>
</dbReference>
<evidence type="ECO:0000259" key="5">
    <source>
        <dbReference type="Pfam" id="PF03819"/>
    </source>
</evidence>
<dbReference type="PANTHER" id="PTHR30522">
    <property type="entry name" value="NUCLEOSIDE TRIPHOSPHATE PYROPHOSPHOHYDROLASE"/>
    <property type="match status" value="1"/>
</dbReference>
<dbReference type="InterPro" id="IPR011551">
    <property type="entry name" value="NTP_PyrPHydrolase_MazG"/>
</dbReference>
<evidence type="ECO:0000256" key="3">
    <source>
        <dbReference type="ARBA" id="ARBA00066372"/>
    </source>
</evidence>
<dbReference type="GO" id="GO:0046081">
    <property type="term" value="P:dUTP catabolic process"/>
    <property type="evidence" value="ECO:0007669"/>
    <property type="project" value="TreeGrafter"/>
</dbReference>
<evidence type="ECO:0000313" key="7">
    <source>
        <dbReference type="Proteomes" id="UP000253345"/>
    </source>
</evidence>
<evidence type="ECO:0000256" key="4">
    <source>
        <dbReference type="ARBA" id="ARBA00074799"/>
    </source>
</evidence>
<dbReference type="PANTHER" id="PTHR30522:SF0">
    <property type="entry name" value="NUCLEOSIDE TRIPHOSPHATE PYROPHOSPHOHYDROLASE"/>
    <property type="match status" value="1"/>
</dbReference>
<proteinExistence type="inferred from homology"/>
<evidence type="ECO:0000256" key="2">
    <source>
        <dbReference type="ARBA" id="ARBA00061115"/>
    </source>
</evidence>
<dbReference type="GO" id="GO:0006203">
    <property type="term" value="P:dGTP catabolic process"/>
    <property type="evidence" value="ECO:0007669"/>
    <property type="project" value="TreeGrafter"/>
</dbReference>
<dbReference type="Gene3D" id="1.10.287.1080">
    <property type="entry name" value="MazG-like"/>
    <property type="match status" value="2"/>
</dbReference>
<comment type="similarity">
    <text evidence="2">Belongs to the nucleoside triphosphate pyrophosphohydrolase family.</text>
</comment>
<dbReference type="InterPro" id="IPR048011">
    <property type="entry name" value="NTP-PPase_MazG-like_C"/>
</dbReference>
<keyword evidence="7" id="KW-1185">Reference proteome</keyword>
<dbReference type="AlphaFoldDB" id="A0A368YMC8"/>
<evidence type="ECO:0000313" key="6">
    <source>
        <dbReference type="EMBL" id="RCW81380.1"/>
    </source>
</evidence>
<dbReference type="InterPro" id="IPR004518">
    <property type="entry name" value="MazG-like_dom"/>
</dbReference>
<feature type="domain" description="NTP pyrophosphohydrolase MazG-like" evidence="5">
    <location>
        <begin position="47"/>
        <end position="120"/>
    </location>
</feature>
<dbReference type="Proteomes" id="UP000253345">
    <property type="component" value="Unassembled WGS sequence"/>
</dbReference>
<sequence length="281" mass="30828">MAQDKAAMAHPALEATAGADQTGIPRLLAIMAALRDPKTGCPWDIEQDFATIAPYTIEEAHEVADAIARSAWDELPGELGDLLLQVVFHAQMADEAGMFDFADVVENISTKMIDRHPHIFGDESRDKSAEQQIKDWEAIKARERAAKSEQGVLDGVALGLPALTRALKLQNRAARVGFDWPGPADVLKKIVEESHELVEARDSSDHAHLTEEFGDLLFVMANLARHLDIDPEEALRMANAKFTGRFRSIEAALAATGRRPEDSDLAEMDALWDEAKAAERA</sequence>
<dbReference type="CDD" id="cd11528">
    <property type="entry name" value="NTP-PPase_MazG_Nterm"/>
    <property type="match status" value="1"/>
</dbReference>